<protein>
    <submittedName>
        <fullName evidence="2">Uncharacterized protein</fullName>
    </submittedName>
</protein>
<dbReference type="Proteomes" id="UP000245887">
    <property type="component" value="Unassembled WGS sequence"/>
</dbReference>
<dbReference type="EMBL" id="QEKQ01000006">
    <property type="protein sequence ID" value="PVY75741.1"/>
    <property type="molecule type" value="Genomic_DNA"/>
</dbReference>
<dbReference type="RefSeq" id="WP_116919249.1">
    <property type="nucleotide sequence ID" value="NZ_QEKQ01000006.1"/>
</dbReference>
<accession>A0A2U1CVM2</accession>
<sequence length="116" mass="12835">MKTKVYLSIFASLILAVLVSALGGSFGEALTEHVKKETVELALDGRSIADISREEANELMRSPGFSDRLIAAEKEVSREYWWYVGANFAIQILLILVISLACGKYVIHTVARHARP</sequence>
<keyword evidence="1" id="KW-0812">Transmembrane</keyword>
<evidence type="ECO:0000313" key="2">
    <source>
        <dbReference type="EMBL" id="PVY75741.1"/>
    </source>
</evidence>
<keyword evidence="1" id="KW-1133">Transmembrane helix</keyword>
<keyword evidence="1" id="KW-0472">Membrane</keyword>
<dbReference type="OrthoDB" id="6369151at2"/>
<name>A0A2U1CVM2_9GAMM</name>
<organism evidence="2 3">
    <name type="scientific">Tamilnaduibacter salinus</name>
    <dbReference type="NCBI Taxonomy" id="1484056"/>
    <lineage>
        <taxon>Bacteria</taxon>
        <taxon>Pseudomonadati</taxon>
        <taxon>Pseudomonadota</taxon>
        <taxon>Gammaproteobacteria</taxon>
        <taxon>Pseudomonadales</taxon>
        <taxon>Marinobacteraceae</taxon>
        <taxon>Tamilnaduibacter</taxon>
    </lineage>
</organism>
<evidence type="ECO:0000256" key="1">
    <source>
        <dbReference type="SAM" id="Phobius"/>
    </source>
</evidence>
<gene>
    <name evidence="2" type="ORF">C8D92_1061</name>
</gene>
<comment type="caution">
    <text evidence="2">The sequence shown here is derived from an EMBL/GenBank/DDBJ whole genome shotgun (WGS) entry which is preliminary data.</text>
</comment>
<evidence type="ECO:0000313" key="3">
    <source>
        <dbReference type="Proteomes" id="UP000245887"/>
    </source>
</evidence>
<feature type="transmembrane region" description="Helical" evidence="1">
    <location>
        <begin position="80"/>
        <end position="107"/>
    </location>
</feature>
<proteinExistence type="predicted"/>
<reference evidence="2 3" key="1">
    <citation type="submission" date="2018-04" db="EMBL/GenBank/DDBJ databases">
        <title>Genomic Encyclopedia of Type Strains, Phase IV (KMG-IV): sequencing the most valuable type-strain genomes for metagenomic binning, comparative biology and taxonomic classification.</title>
        <authorList>
            <person name="Goeker M."/>
        </authorList>
    </citation>
    <scope>NUCLEOTIDE SEQUENCE [LARGE SCALE GENOMIC DNA]</scope>
    <source>
        <strain evidence="2 3">DSM 28688</strain>
    </source>
</reference>
<dbReference type="AlphaFoldDB" id="A0A2U1CVM2"/>